<evidence type="ECO:0000256" key="3">
    <source>
        <dbReference type="ARBA" id="ARBA00023163"/>
    </source>
</evidence>
<dbReference type="Gene3D" id="1.10.357.10">
    <property type="entry name" value="Tetracycline Repressor, domain 2"/>
    <property type="match status" value="1"/>
</dbReference>
<dbReference type="PROSITE" id="PS01081">
    <property type="entry name" value="HTH_TETR_1"/>
    <property type="match status" value="1"/>
</dbReference>
<evidence type="ECO:0000256" key="2">
    <source>
        <dbReference type="ARBA" id="ARBA00023125"/>
    </source>
</evidence>
<dbReference type="InterPro" id="IPR036271">
    <property type="entry name" value="Tet_transcr_reg_TetR-rel_C_sf"/>
</dbReference>
<feature type="domain" description="HTH tetR-type" evidence="5">
    <location>
        <begin position="16"/>
        <end position="76"/>
    </location>
</feature>
<dbReference type="EMBL" id="CP051680">
    <property type="protein sequence ID" value="QJD85493.1"/>
    <property type="molecule type" value="Genomic_DNA"/>
</dbReference>
<keyword evidence="3" id="KW-0804">Transcription</keyword>
<sequence>MDPKTRYQQERNESKQQRLLHILTAAETVFILKGIEKTTMLDVAKEANVGIATLFRYFPKKDKMIVAVAAKRIEPIHKAFRSIASAPGTCLEKIEQLLDFFIAQLQQPDQASIKFMEDFESYAAHSPEPLADIEIFNSLYRTISLEFQTIIEDGISDGSIRSDLPIPETLSTVINVFGLFSRKLSLHNNILTFVSDFTSDQQLAVLKRIILDYLKGK</sequence>
<dbReference type="Pfam" id="PF00440">
    <property type="entry name" value="TetR_N"/>
    <property type="match status" value="1"/>
</dbReference>
<dbReference type="SUPFAM" id="SSF48498">
    <property type="entry name" value="Tetracyclin repressor-like, C-terminal domain"/>
    <property type="match status" value="1"/>
</dbReference>
<protein>
    <submittedName>
        <fullName evidence="6">TetR/AcrR family transcriptional regulator</fullName>
    </submittedName>
</protein>
<keyword evidence="1" id="KW-0805">Transcription regulation</keyword>
<dbReference type="InterPro" id="IPR009057">
    <property type="entry name" value="Homeodomain-like_sf"/>
</dbReference>
<dbReference type="GO" id="GO:0003700">
    <property type="term" value="F:DNA-binding transcription factor activity"/>
    <property type="evidence" value="ECO:0007669"/>
    <property type="project" value="TreeGrafter"/>
</dbReference>
<dbReference type="GO" id="GO:0000976">
    <property type="term" value="F:transcription cis-regulatory region binding"/>
    <property type="evidence" value="ECO:0007669"/>
    <property type="project" value="TreeGrafter"/>
</dbReference>
<dbReference type="InterPro" id="IPR001647">
    <property type="entry name" value="HTH_TetR"/>
</dbReference>
<dbReference type="PRINTS" id="PR00455">
    <property type="entry name" value="HTHTETR"/>
</dbReference>
<name>A0A7Z2ZMV1_9BACL</name>
<dbReference type="SUPFAM" id="SSF46689">
    <property type="entry name" value="Homeodomain-like"/>
    <property type="match status" value="1"/>
</dbReference>
<dbReference type="PANTHER" id="PTHR30055:SF234">
    <property type="entry name" value="HTH-TYPE TRANSCRIPTIONAL REGULATOR BETI"/>
    <property type="match status" value="1"/>
</dbReference>
<evidence type="ECO:0000313" key="6">
    <source>
        <dbReference type="EMBL" id="QJD85493.1"/>
    </source>
</evidence>
<proteinExistence type="predicted"/>
<dbReference type="InterPro" id="IPR023772">
    <property type="entry name" value="DNA-bd_HTH_TetR-type_CS"/>
</dbReference>
<reference evidence="6 7" key="1">
    <citation type="submission" date="2020-04" db="EMBL/GenBank/DDBJ databases">
        <title>Genome sequencing of novel species.</title>
        <authorList>
            <person name="Heo J."/>
            <person name="Kim S.-J."/>
            <person name="Kim J.-S."/>
            <person name="Hong S.-B."/>
            <person name="Kwon S.-W."/>
        </authorList>
    </citation>
    <scope>NUCLEOTIDE SEQUENCE [LARGE SCALE GENOMIC DNA]</scope>
    <source>
        <strain evidence="6 7">MFER-1</strain>
    </source>
</reference>
<dbReference type="InterPro" id="IPR050109">
    <property type="entry name" value="HTH-type_TetR-like_transc_reg"/>
</dbReference>
<gene>
    <name evidence="6" type="ORF">HH215_21455</name>
</gene>
<keyword evidence="7" id="KW-1185">Reference proteome</keyword>
<dbReference type="PANTHER" id="PTHR30055">
    <property type="entry name" value="HTH-TYPE TRANSCRIPTIONAL REGULATOR RUTR"/>
    <property type="match status" value="1"/>
</dbReference>
<dbReference type="PROSITE" id="PS50977">
    <property type="entry name" value="HTH_TETR_2"/>
    <property type="match status" value="1"/>
</dbReference>
<dbReference type="AlphaFoldDB" id="A0A7Z2ZMV1"/>
<dbReference type="KEGG" id="cheb:HH215_21455"/>
<evidence type="ECO:0000313" key="7">
    <source>
        <dbReference type="Proteomes" id="UP000502248"/>
    </source>
</evidence>
<feature type="DNA-binding region" description="H-T-H motif" evidence="4">
    <location>
        <begin position="39"/>
        <end position="58"/>
    </location>
</feature>
<accession>A0A7Z2ZMV1</accession>
<evidence type="ECO:0000259" key="5">
    <source>
        <dbReference type="PROSITE" id="PS50977"/>
    </source>
</evidence>
<dbReference type="Proteomes" id="UP000502248">
    <property type="component" value="Chromosome"/>
</dbReference>
<organism evidence="6 7">
    <name type="scientific">Cohnella herbarum</name>
    <dbReference type="NCBI Taxonomy" id="2728023"/>
    <lineage>
        <taxon>Bacteria</taxon>
        <taxon>Bacillati</taxon>
        <taxon>Bacillota</taxon>
        <taxon>Bacilli</taxon>
        <taxon>Bacillales</taxon>
        <taxon>Paenibacillaceae</taxon>
        <taxon>Cohnella</taxon>
    </lineage>
</organism>
<evidence type="ECO:0000256" key="1">
    <source>
        <dbReference type="ARBA" id="ARBA00023015"/>
    </source>
</evidence>
<evidence type="ECO:0000256" key="4">
    <source>
        <dbReference type="PROSITE-ProRule" id="PRU00335"/>
    </source>
</evidence>
<keyword evidence="2 4" id="KW-0238">DNA-binding</keyword>
<dbReference type="RefSeq" id="WP_169281754.1">
    <property type="nucleotide sequence ID" value="NZ_CP051680.1"/>
</dbReference>